<dbReference type="CDD" id="cd05374">
    <property type="entry name" value="17beta-HSD-like_SDR_c"/>
    <property type="match status" value="1"/>
</dbReference>
<dbReference type="InterPro" id="IPR036291">
    <property type="entry name" value="NAD(P)-bd_dom_sf"/>
</dbReference>
<name>A0A9P4LXE7_9PEZI</name>
<keyword evidence="2" id="KW-0521">NADP</keyword>
<keyword evidence="6" id="KW-1185">Reference proteome</keyword>
<dbReference type="PROSITE" id="PS00061">
    <property type="entry name" value="ADH_SHORT"/>
    <property type="match status" value="1"/>
</dbReference>
<proteinExistence type="inferred from homology"/>
<evidence type="ECO:0000256" key="3">
    <source>
        <dbReference type="ARBA" id="ARBA00023002"/>
    </source>
</evidence>
<sequence length="287" mass="30571">MSAKTTPLVWFITGASSGFGLLLSLHALRSGHQVIGTVRDRQRSADAVSQIESAGGKCVVLDLAKPRSISETVANVLSDGGKVDVLVNNAGYSLLGAVEDMSEEETRAQMETNFFGPLFLMQALIPSMRERRSGTIVNISSTAAVSALPCCGLYSASKFALEGISESLSHELEPFNVRVLIVEPGAFRTNFLHAFVRTAKPLTPAYVGGPVADMLDKFDQYRGKQPGDPEKGVRGIFEAVIGGGGGDGGGLRLLLGRDAVGRMEGKIRSLQGDLERTRGRAEEMDVD</sequence>
<gene>
    <name evidence="5" type="ORF">K490DRAFT_47956</name>
</gene>
<evidence type="ECO:0000256" key="4">
    <source>
        <dbReference type="RuleBase" id="RU000363"/>
    </source>
</evidence>
<dbReference type="PANTHER" id="PTHR43976:SF16">
    <property type="entry name" value="SHORT-CHAIN DEHYDROGENASE_REDUCTASE FAMILY PROTEIN"/>
    <property type="match status" value="1"/>
</dbReference>
<dbReference type="PANTHER" id="PTHR43976">
    <property type="entry name" value="SHORT CHAIN DEHYDROGENASE"/>
    <property type="match status" value="1"/>
</dbReference>
<dbReference type="Pfam" id="PF00106">
    <property type="entry name" value="adh_short"/>
    <property type="match status" value="1"/>
</dbReference>
<dbReference type="Proteomes" id="UP000799776">
    <property type="component" value="Unassembled WGS sequence"/>
</dbReference>
<dbReference type="GO" id="GO:0016491">
    <property type="term" value="F:oxidoreductase activity"/>
    <property type="evidence" value="ECO:0007669"/>
    <property type="project" value="UniProtKB-KW"/>
</dbReference>
<dbReference type="AlphaFoldDB" id="A0A9P4LXE7"/>
<dbReference type="PRINTS" id="PR00080">
    <property type="entry name" value="SDRFAMILY"/>
</dbReference>
<keyword evidence="3" id="KW-0560">Oxidoreductase</keyword>
<comment type="caution">
    <text evidence="5">The sequence shown here is derived from an EMBL/GenBank/DDBJ whole genome shotgun (WGS) entry which is preliminary data.</text>
</comment>
<dbReference type="PRINTS" id="PR00081">
    <property type="entry name" value="GDHRDH"/>
</dbReference>
<dbReference type="InterPro" id="IPR051911">
    <property type="entry name" value="SDR_oxidoreductase"/>
</dbReference>
<evidence type="ECO:0000256" key="2">
    <source>
        <dbReference type="ARBA" id="ARBA00022857"/>
    </source>
</evidence>
<evidence type="ECO:0000256" key="1">
    <source>
        <dbReference type="ARBA" id="ARBA00006484"/>
    </source>
</evidence>
<protein>
    <submittedName>
        <fullName evidence="5">NAD(P)-binding protein</fullName>
    </submittedName>
</protein>
<dbReference type="InterPro" id="IPR020904">
    <property type="entry name" value="Sc_DH/Rdtase_CS"/>
</dbReference>
<accession>A0A9P4LXE7</accession>
<organism evidence="5 6">
    <name type="scientific">Saccharata proteae CBS 121410</name>
    <dbReference type="NCBI Taxonomy" id="1314787"/>
    <lineage>
        <taxon>Eukaryota</taxon>
        <taxon>Fungi</taxon>
        <taxon>Dikarya</taxon>
        <taxon>Ascomycota</taxon>
        <taxon>Pezizomycotina</taxon>
        <taxon>Dothideomycetes</taxon>
        <taxon>Dothideomycetes incertae sedis</taxon>
        <taxon>Botryosphaeriales</taxon>
        <taxon>Saccharataceae</taxon>
        <taxon>Saccharata</taxon>
    </lineage>
</organism>
<reference evidence="5" key="1">
    <citation type="journal article" date="2020" name="Stud. Mycol.">
        <title>101 Dothideomycetes genomes: a test case for predicting lifestyles and emergence of pathogens.</title>
        <authorList>
            <person name="Haridas S."/>
            <person name="Albert R."/>
            <person name="Binder M."/>
            <person name="Bloem J."/>
            <person name="Labutti K."/>
            <person name="Salamov A."/>
            <person name="Andreopoulos B."/>
            <person name="Baker S."/>
            <person name="Barry K."/>
            <person name="Bills G."/>
            <person name="Bluhm B."/>
            <person name="Cannon C."/>
            <person name="Castanera R."/>
            <person name="Culley D."/>
            <person name="Daum C."/>
            <person name="Ezra D."/>
            <person name="Gonzalez J."/>
            <person name="Henrissat B."/>
            <person name="Kuo A."/>
            <person name="Liang C."/>
            <person name="Lipzen A."/>
            <person name="Lutzoni F."/>
            <person name="Magnuson J."/>
            <person name="Mondo S."/>
            <person name="Nolan M."/>
            <person name="Ohm R."/>
            <person name="Pangilinan J."/>
            <person name="Park H.-J."/>
            <person name="Ramirez L."/>
            <person name="Alfaro M."/>
            <person name="Sun H."/>
            <person name="Tritt A."/>
            <person name="Yoshinaga Y."/>
            <person name="Zwiers L.-H."/>
            <person name="Turgeon B."/>
            <person name="Goodwin S."/>
            <person name="Spatafora J."/>
            <person name="Crous P."/>
            <person name="Grigoriev I."/>
        </authorList>
    </citation>
    <scope>NUCLEOTIDE SEQUENCE</scope>
    <source>
        <strain evidence="5">CBS 121410</strain>
    </source>
</reference>
<dbReference type="SUPFAM" id="SSF51735">
    <property type="entry name" value="NAD(P)-binding Rossmann-fold domains"/>
    <property type="match status" value="1"/>
</dbReference>
<dbReference type="EMBL" id="ML978736">
    <property type="protein sequence ID" value="KAF2084913.1"/>
    <property type="molecule type" value="Genomic_DNA"/>
</dbReference>
<dbReference type="OrthoDB" id="1274115at2759"/>
<comment type="similarity">
    <text evidence="1 4">Belongs to the short-chain dehydrogenases/reductases (SDR) family.</text>
</comment>
<dbReference type="Gene3D" id="3.40.50.720">
    <property type="entry name" value="NAD(P)-binding Rossmann-like Domain"/>
    <property type="match status" value="1"/>
</dbReference>
<evidence type="ECO:0000313" key="6">
    <source>
        <dbReference type="Proteomes" id="UP000799776"/>
    </source>
</evidence>
<evidence type="ECO:0000313" key="5">
    <source>
        <dbReference type="EMBL" id="KAF2084913.1"/>
    </source>
</evidence>
<dbReference type="InterPro" id="IPR002347">
    <property type="entry name" value="SDR_fam"/>
</dbReference>